<dbReference type="InterPro" id="IPR029018">
    <property type="entry name" value="Hex-like_dom2"/>
</dbReference>
<evidence type="ECO:0000256" key="4">
    <source>
        <dbReference type="ARBA" id="ARBA00023277"/>
    </source>
</evidence>
<evidence type="ECO:0000313" key="12">
    <source>
        <dbReference type="EMBL" id="GAA4077858.1"/>
    </source>
</evidence>
<comment type="caution">
    <text evidence="12">The sequence shown here is derived from an EMBL/GenBank/DDBJ whole genome shotgun (WGS) entry which is preliminary data.</text>
</comment>
<keyword evidence="5 7" id="KW-0326">Glycosidase</keyword>
<dbReference type="InterPro" id="IPR017853">
    <property type="entry name" value="GH"/>
</dbReference>
<keyword evidence="2 7" id="KW-0858">Xylan degradation</keyword>
<keyword evidence="6 8" id="KW-0624">Polysaccharide degradation</keyword>
<dbReference type="InterPro" id="IPR011395">
    <property type="entry name" value="Glyco_hydro_67_aGlcAse"/>
</dbReference>
<evidence type="ECO:0000256" key="5">
    <source>
        <dbReference type="ARBA" id="ARBA00023295"/>
    </source>
</evidence>
<proteinExistence type="inferred from homology"/>
<evidence type="ECO:0000313" key="13">
    <source>
        <dbReference type="Proteomes" id="UP001501734"/>
    </source>
</evidence>
<dbReference type="EMBL" id="BAABDL010000125">
    <property type="protein sequence ID" value="GAA4077858.1"/>
    <property type="molecule type" value="Genomic_DNA"/>
</dbReference>
<evidence type="ECO:0000256" key="1">
    <source>
        <dbReference type="ARBA" id="ARBA00008833"/>
    </source>
</evidence>
<evidence type="ECO:0000259" key="10">
    <source>
        <dbReference type="Pfam" id="PF07477"/>
    </source>
</evidence>
<dbReference type="PIRSF" id="PIRSF029900">
    <property type="entry name" value="Alpha-glucuronds"/>
    <property type="match status" value="1"/>
</dbReference>
<dbReference type="RefSeq" id="WP_344913341.1">
    <property type="nucleotide sequence ID" value="NZ_BAABDL010000125.1"/>
</dbReference>
<evidence type="ECO:0000256" key="8">
    <source>
        <dbReference type="RuleBase" id="RU361198"/>
    </source>
</evidence>
<dbReference type="InterPro" id="IPR011099">
    <property type="entry name" value="Glyco_hydro_67_C"/>
</dbReference>
<accession>A0ABP7W0J5</accession>
<gene>
    <name evidence="12" type="primary">aguA</name>
    <name evidence="12" type="ORF">GCM10022410_23140</name>
</gene>
<dbReference type="InterPro" id="IPR005154">
    <property type="entry name" value="Glyco_hydro_67_aGlcAse_N"/>
</dbReference>
<evidence type="ECO:0000259" key="11">
    <source>
        <dbReference type="Pfam" id="PF07488"/>
    </source>
</evidence>
<dbReference type="InterPro" id="IPR037054">
    <property type="entry name" value="A-glucoronidase_C_sf"/>
</dbReference>
<feature type="domain" description="Alpha glucuronidase N-terminal" evidence="9">
    <location>
        <begin position="24"/>
        <end position="126"/>
    </location>
</feature>
<organism evidence="12 13">
    <name type="scientific">Amphibacillus indicireducens</name>
    <dbReference type="NCBI Taxonomy" id="1076330"/>
    <lineage>
        <taxon>Bacteria</taxon>
        <taxon>Bacillati</taxon>
        <taxon>Bacillota</taxon>
        <taxon>Bacilli</taxon>
        <taxon>Bacillales</taxon>
        <taxon>Bacillaceae</taxon>
        <taxon>Amphibacillus</taxon>
    </lineage>
</organism>
<keyword evidence="4 8" id="KW-0119">Carbohydrate metabolism</keyword>
<dbReference type="Pfam" id="PF07477">
    <property type="entry name" value="Glyco_hydro_67C"/>
    <property type="match status" value="1"/>
</dbReference>
<comment type="catalytic activity">
    <reaction evidence="8">
        <text>Hydrolysis of (1-&gt;2)-alpha-D-(4-O-methyl)glucuronosyl links in the main chain of hardwood xylans.</text>
        <dbReference type="EC" id="3.2.1.131"/>
    </reaction>
</comment>
<dbReference type="Gene3D" id="3.90.1330.10">
    <property type="entry name" value="Alpha-glucuronidase, C-terminal domain"/>
    <property type="match status" value="1"/>
</dbReference>
<dbReference type="Pfam" id="PF07488">
    <property type="entry name" value="Glyco_hydro_67M"/>
    <property type="match status" value="1"/>
</dbReference>
<evidence type="ECO:0000256" key="6">
    <source>
        <dbReference type="ARBA" id="ARBA00023326"/>
    </source>
</evidence>
<dbReference type="PANTHER" id="PTHR39207:SF1">
    <property type="entry name" value="ALPHA-GLUCURONIDASE A"/>
    <property type="match status" value="1"/>
</dbReference>
<dbReference type="SUPFAM" id="SSF55545">
    <property type="entry name" value="beta-N-acetylhexosaminidase-like domain"/>
    <property type="match status" value="1"/>
</dbReference>
<evidence type="ECO:0000256" key="7">
    <source>
        <dbReference type="PIRNR" id="PIRNR029900"/>
    </source>
</evidence>
<sequence>MEKFRASERLVDQLSEEKLTSYRAWLQYEQIENQDYVSKIKPFVQHVAVDLACDEIIDNALIEWQTGLSSMFQINASIIKDGSVDKGLVLKLDQDYQEDAYVLRASDDQLILTGGSSRAILYGVFHILRLIQRRALLAGLSIKETPKNKIRMINHWDDMNGSVERGYAGKSFFFDDYQFIKDRQRVYDYARLLSSVGINALTINNVNVHRIETELVTDTFLSDVKQTSDIFNQYGITMYLSINYAAPVELGVLTTADPLDEDVIAFWGKTAKHVYDVVPNLGGFLVKADSENRPGPFTYGRDHAQGANMLGKAVEPYGGKVIWRCFVYNNKQDWRDRKTDRARAAYDHFKPLDGEFNDNVILQIKNGPMDFQVREPVSPLIGELENTNQFLEFQIAQEYLGQQRHLVYLIPQWKEVLEFDTYAKGENTKVKDIVSGEVFDNKIAGIVAVTNVGIDYNWTGHTIAQLNFYGYGRLIWNPDLTSEEIALEWIKQTFGHDPKTIETIMKMVMPSWEAYENYTSPLGIGWMVNVSHHYGPNIDGYEYDMWGTYHFADRNGIGVDRTIATGTGYTGQYHAENRDLYESIETCPDELLLFFHHVPYTHVLKSGKTVIQHIYDTHHKGVEQVEEMIANWDSLADKVDERRHQDVKERLSHQLWSAKEWRDTINSYFYRKSGIADEQNRKIY</sequence>
<comment type="subunit">
    <text evidence="8">Homodimer.</text>
</comment>
<dbReference type="SUPFAM" id="SSF51445">
    <property type="entry name" value="(Trans)glycosidases"/>
    <property type="match status" value="1"/>
</dbReference>
<comment type="similarity">
    <text evidence="1 7 8">Belongs to the glycosyl hydrolase 67 family.</text>
</comment>
<dbReference type="Proteomes" id="UP001501734">
    <property type="component" value="Unassembled WGS sequence"/>
</dbReference>
<name>A0ABP7W0J5_9BACI</name>
<dbReference type="Pfam" id="PF03648">
    <property type="entry name" value="Glyco_hydro_67N"/>
    <property type="match status" value="1"/>
</dbReference>
<evidence type="ECO:0000256" key="2">
    <source>
        <dbReference type="ARBA" id="ARBA00022651"/>
    </source>
</evidence>
<dbReference type="InterPro" id="IPR011100">
    <property type="entry name" value="Glyco_hydro_67_cat"/>
</dbReference>
<evidence type="ECO:0000256" key="3">
    <source>
        <dbReference type="ARBA" id="ARBA00022801"/>
    </source>
</evidence>
<protein>
    <recommendedName>
        <fullName evidence="8">Xylan alpha-1,2-glucuronidase</fullName>
        <ecNumber evidence="8">3.2.1.131</ecNumber>
    </recommendedName>
</protein>
<dbReference type="Gene3D" id="3.30.379.10">
    <property type="entry name" value="Chitobiase/beta-hexosaminidase domain 2-like"/>
    <property type="match status" value="1"/>
</dbReference>
<feature type="domain" description="Glycosyl hydrolase family 67 catalytic" evidence="11">
    <location>
        <begin position="131"/>
        <end position="458"/>
    </location>
</feature>
<keyword evidence="13" id="KW-1185">Reference proteome</keyword>
<dbReference type="EC" id="3.2.1.131" evidence="8"/>
<dbReference type="PANTHER" id="PTHR39207">
    <property type="entry name" value="ALPHA-GLUCURONIDASE A"/>
    <property type="match status" value="1"/>
</dbReference>
<feature type="domain" description="Glycosyl hydrolase family 67 C-terminal" evidence="10">
    <location>
        <begin position="459"/>
        <end position="681"/>
    </location>
</feature>
<keyword evidence="3 7" id="KW-0378">Hydrolase</keyword>
<reference evidence="13" key="1">
    <citation type="journal article" date="2019" name="Int. J. Syst. Evol. Microbiol.">
        <title>The Global Catalogue of Microorganisms (GCM) 10K type strain sequencing project: providing services to taxonomists for standard genome sequencing and annotation.</title>
        <authorList>
            <consortium name="The Broad Institute Genomics Platform"/>
            <consortium name="The Broad Institute Genome Sequencing Center for Infectious Disease"/>
            <person name="Wu L."/>
            <person name="Ma J."/>
        </authorList>
    </citation>
    <scope>NUCLEOTIDE SEQUENCE [LARGE SCALE GENOMIC DNA]</scope>
    <source>
        <strain evidence="13">JCM 17250</strain>
    </source>
</reference>
<dbReference type="Gene3D" id="3.20.20.80">
    <property type="entry name" value="Glycosidases"/>
    <property type="match status" value="1"/>
</dbReference>
<evidence type="ECO:0000259" key="9">
    <source>
        <dbReference type="Pfam" id="PF03648"/>
    </source>
</evidence>